<keyword evidence="2 3" id="KW-0378">Hydrolase</keyword>
<comment type="similarity">
    <text evidence="1">Belongs to the peptidase S13 family.</text>
</comment>
<dbReference type="EC" id="3.4.16.4" evidence="3"/>
<evidence type="ECO:0000256" key="1">
    <source>
        <dbReference type="ARBA" id="ARBA00006096"/>
    </source>
</evidence>
<name>A0ABY4WL48_9BACL</name>
<accession>A0ABY4WL48</accession>
<reference evidence="3" key="1">
    <citation type="submission" date="2022-06" db="EMBL/GenBank/DDBJ databases">
        <title>Genome sequencing of Brevibacillus sp. BB3-R1.</title>
        <authorList>
            <person name="Heo J."/>
            <person name="Lee D."/>
            <person name="Won M."/>
            <person name="Han B.-H."/>
            <person name="Hong S.-B."/>
            <person name="Kwon S.-W."/>
        </authorList>
    </citation>
    <scope>NUCLEOTIDE SEQUENCE</scope>
    <source>
        <strain evidence="3">BB3-R1</strain>
    </source>
</reference>
<dbReference type="PANTHER" id="PTHR30023:SF0">
    <property type="entry name" value="PENICILLIN-SENSITIVE CARBOXYPEPTIDASE A"/>
    <property type="match status" value="1"/>
</dbReference>
<dbReference type="PRINTS" id="PR00922">
    <property type="entry name" value="DADACBPTASE3"/>
</dbReference>
<dbReference type="InterPro" id="IPR000667">
    <property type="entry name" value="Peptidase_S13"/>
</dbReference>
<dbReference type="RefSeq" id="WP_251874493.1">
    <property type="nucleotide sequence ID" value="NZ_CP098755.1"/>
</dbReference>
<evidence type="ECO:0000313" key="4">
    <source>
        <dbReference type="Proteomes" id="UP001056500"/>
    </source>
</evidence>
<proteinExistence type="inferred from homology"/>
<protein>
    <submittedName>
        <fullName evidence="3">D-alanyl-D-alanine carboxypeptidase/D-alanyl-D-alanine-endopeptidase</fullName>
        <ecNumber evidence="3">3.4.16.4</ecNumber>
    </submittedName>
</protein>
<evidence type="ECO:0000256" key="2">
    <source>
        <dbReference type="ARBA" id="ARBA00022801"/>
    </source>
</evidence>
<dbReference type="Gene3D" id="3.50.80.20">
    <property type="entry name" value="D-Ala-D-Ala carboxypeptidase C, peptidase S13"/>
    <property type="match status" value="1"/>
</dbReference>
<keyword evidence="4" id="KW-1185">Reference proteome</keyword>
<dbReference type="SUPFAM" id="SSF56601">
    <property type="entry name" value="beta-lactamase/transpeptidase-like"/>
    <property type="match status" value="1"/>
</dbReference>
<gene>
    <name evidence="3" type="primary">dacB</name>
    <name evidence="3" type="ORF">NDK47_09015</name>
</gene>
<dbReference type="EMBL" id="CP098755">
    <property type="protein sequence ID" value="USG67394.1"/>
    <property type="molecule type" value="Genomic_DNA"/>
</dbReference>
<dbReference type="PANTHER" id="PTHR30023">
    <property type="entry name" value="D-ALANYL-D-ALANINE CARBOXYPEPTIDASE"/>
    <property type="match status" value="1"/>
</dbReference>
<dbReference type="Proteomes" id="UP001056500">
    <property type="component" value="Chromosome"/>
</dbReference>
<organism evidence="3 4">
    <name type="scientific">Brevibacillus ruminantium</name>
    <dbReference type="NCBI Taxonomy" id="2950604"/>
    <lineage>
        <taxon>Bacteria</taxon>
        <taxon>Bacillati</taxon>
        <taxon>Bacillota</taxon>
        <taxon>Bacilli</taxon>
        <taxon>Bacillales</taxon>
        <taxon>Paenibacillaceae</taxon>
        <taxon>Brevibacillus</taxon>
    </lineage>
</organism>
<evidence type="ECO:0000313" key="3">
    <source>
        <dbReference type="EMBL" id="USG67394.1"/>
    </source>
</evidence>
<keyword evidence="3" id="KW-0121">Carboxypeptidase</keyword>
<sequence>MSNSLNNAWDHLHRIISEVEQTGASIGVLVKSLDRAVDQSILFSHDADRLFTPASNTKILTVLTALLQMGGEFRYQTEISYTGDFRDGVLIGDLYIKGLGDPSLHTGPPLQAHEGVSIEQMVQAIKQEGLREICGNIVADASYFDDQRFGVSWAWDYESEYYSAQISALSLNRGTVHVESRPGDNVGDDVQIQISPETSYVQIVSQAKTVSAEEANTIHIRRKREANVIYVTGNLPMTVTDSQFITVNDPAMYAGTVLKETMINAGIAFVEGSKVVAGSAPKEAKKLASCESAPLKEIVKHLNKVSDNQYAEMLLKTMGALLKGEGSATAGIQVVRETLEELGVTGLYVLQDGSGLSPDNLVSPRQLVQVLESMMTQAEYENLLLSFPIGGVDGTLESRMKEEPLFRRVRAKTGSLNAVSSISGYMTLLSGENVIFSIMGNHYPGDNDYLKEQEDKILLALAEISDQNTK</sequence>
<dbReference type="NCBIfam" id="TIGR00666">
    <property type="entry name" value="PBP4"/>
    <property type="match status" value="1"/>
</dbReference>
<keyword evidence="3" id="KW-0645">Protease</keyword>
<dbReference type="Gene3D" id="3.40.710.10">
    <property type="entry name" value="DD-peptidase/beta-lactamase superfamily"/>
    <property type="match status" value="2"/>
</dbReference>
<dbReference type="GO" id="GO:0009002">
    <property type="term" value="F:serine-type D-Ala-D-Ala carboxypeptidase activity"/>
    <property type="evidence" value="ECO:0007669"/>
    <property type="project" value="UniProtKB-EC"/>
</dbReference>
<dbReference type="InterPro" id="IPR012338">
    <property type="entry name" value="Beta-lactam/transpept-like"/>
</dbReference>
<dbReference type="Pfam" id="PF02113">
    <property type="entry name" value="Peptidase_S13"/>
    <property type="match status" value="1"/>
</dbReference>